<keyword evidence="2" id="KW-1185">Reference proteome</keyword>
<accession>A0A1F2PC23</accession>
<dbReference type="AlphaFoldDB" id="A0A1F2PC23"/>
<organism evidence="1 2">
    <name type="scientific">Candidatus Syntropharchaeum caldarium</name>
    <dbReference type="NCBI Taxonomy" id="1838285"/>
    <lineage>
        <taxon>Archaea</taxon>
        <taxon>Methanobacteriati</taxon>
        <taxon>Methanobacteriota</taxon>
        <taxon>Stenosarchaea group</taxon>
        <taxon>Methanomicrobia</taxon>
        <taxon>Methanosarcinales</taxon>
        <taxon>ANME-2 cluster</taxon>
        <taxon>Candidatus Syntropharchaeum</taxon>
    </lineage>
</organism>
<dbReference type="EMBL" id="LYOS01000002">
    <property type="protein sequence ID" value="OFV68241.1"/>
    <property type="molecule type" value="Genomic_DNA"/>
</dbReference>
<gene>
    <name evidence="1" type="ORF">SCAL_000881</name>
</gene>
<comment type="caution">
    <text evidence="1">The sequence shown here is derived from an EMBL/GenBank/DDBJ whole genome shotgun (WGS) entry which is preliminary data.</text>
</comment>
<name>A0A1F2PC23_9EURY</name>
<dbReference type="Proteomes" id="UP000186940">
    <property type="component" value="Unassembled WGS sequence"/>
</dbReference>
<protein>
    <submittedName>
        <fullName evidence="1">Uncharacterized protein</fullName>
    </submittedName>
</protein>
<sequence>MVGDAKTNHVVCLFCGKPVKTLDVDGGGVVSFCTDCLQKLEDADLVEIERDLVRLKKSLIEVIIGYPRSRTDQA</sequence>
<proteinExistence type="predicted"/>
<reference evidence="1" key="1">
    <citation type="submission" date="2016-05" db="EMBL/GenBank/DDBJ databases">
        <title>Microbial consortia oxidize butane by reversing methanogenesis.</title>
        <authorList>
            <person name="Laso-Perez R."/>
            <person name="Richter M."/>
            <person name="Wegener G."/>
            <person name="Musat F."/>
        </authorList>
    </citation>
    <scope>NUCLEOTIDE SEQUENCE [LARGE SCALE GENOMIC DNA]</scope>
    <source>
        <strain evidence="1">BOX2</strain>
    </source>
</reference>
<evidence type="ECO:0000313" key="1">
    <source>
        <dbReference type="EMBL" id="OFV68241.1"/>
    </source>
</evidence>
<dbReference type="STRING" id="1838285.SCAL_000881"/>
<evidence type="ECO:0000313" key="2">
    <source>
        <dbReference type="Proteomes" id="UP000186940"/>
    </source>
</evidence>